<dbReference type="InterPro" id="IPR001789">
    <property type="entry name" value="Sig_transdc_resp-reg_receiver"/>
</dbReference>
<keyword evidence="4 7" id="KW-0238">DNA-binding</keyword>
<protein>
    <submittedName>
        <fullName evidence="10">Two-component response regulator, probably involved in phosphate sensing</fullName>
    </submittedName>
</protein>
<dbReference type="PATRIC" id="fig|378806.16.peg.9022"/>
<evidence type="ECO:0000313" key="10">
    <source>
        <dbReference type="EMBL" id="EAU69675.1"/>
    </source>
</evidence>
<keyword evidence="1 6" id="KW-0597">Phosphoprotein</keyword>
<dbReference type="InterPro" id="IPR016032">
    <property type="entry name" value="Sig_transdc_resp-reg_C-effctor"/>
</dbReference>
<dbReference type="GO" id="GO:0032993">
    <property type="term" value="C:protein-DNA complex"/>
    <property type="evidence" value="ECO:0007669"/>
    <property type="project" value="TreeGrafter"/>
</dbReference>
<dbReference type="PANTHER" id="PTHR48111:SF1">
    <property type="entry name" value="TWO-COMPONENT RESPONSE REGULATOR ORR33"/>
    <property type="match status" value="1"/>
</dbReference>
<organism evidence="10 11">
    <name type="scientific">Stigmatella aurantiaca (strain DW4/3-1)</name>
    <dbReference type="NCBI Taxonomy" id="378806"/>
    <lineage>
        <taxon>Bacteria</taxon>
        <taxon>Pseudomonadati</taxon>
        <taxon>Myxococcota</taxon>
        <taxon>Myxococcia</taxon>
        <taxon>Myxococcales</taxon>
        <taxon>Cystobacterineae</taxon>
        <taxon>Archangiaceae</taxon>
        <taxon>Stigmatella</taxon>
    </lineage>
</organism>
<dbReference type="Pfam" id="PF00486">
    <property type="entry name" value="Trans_reg_C"/>
    <property type="match status" value="1"/>
</dbReference>
<name>Q09D88_STIAD</name>
<dbReference type="SMART" id="SM00448">
    <property type="entry name" value="REC"/>
    <property type="match status" value="1"/>
</dbReference>
<dbReference type="InterPro" id="IPR011006">
    <property type="entry name" value="CheY-like_superfamily"/>
</dbReference>
<dbReference type="SUPFAM" id="SSF46894">
    <property type="entry name" value="C-terminal effector domain of the bipartite response regulators"/>
    <property type="match status" value="1"/>
</dbReference>
<evidence type="ECO:0000256" key="6">
    <source>
        <dbReference type="PROSITE-ProRule" id="PRU00169"/>
    </source>
</evidence>
<dbReference type="PROSITE" id="PS51755">
    <property type="entry name" value="OMPR_PHOB"/>
    <property type="match status" value="1"/>
</dbReference>
<dbReference type="SMART" id="SM00862">
    <property type="entry name" value="Trans_reg_C"/>
    <property type="match status" value="1"/>
</dbReference>
<dbReference type="GO" id="GO:0000156">
    <property type="term" value="F:phosphorelay response regulator activity"/>
    <property type="evidence" value="ECO:0007669"/>
    <property type="project" value="TreeGrafter"/>
</dbReference>
<evidence type="ECO:0000259" key="9">
    <source>
        <dbReference type="PROSITE" id="PS51755"/>
    </source>
</evidence>
<evidence type="ECO:0000256" key="7">
    <source>
        <dbReference type="PROSITE-ProRule" id="PRU01091"/>
    </source>
</evidence>
<dbReference type="GO" id="GO:0000976">
    <property type="term" value="F:transcription cis-regulatory region binding"/>
    <property type="evidence" value="ECO:0007669"/>
    <property type="project" value="TreeGrafter"/>
</dbReference>
<comment type="caution">
    <text evidence="10">The sequence shown here is derived from an EMBL/GenBank/DDBJ whole genome shotgun (WGS) entry which is preliminary data.</text>
</comment>
<dbReference type="InterPro" id="IPR039420">
    <property type="entry name" value="WalR-like"/>
</dbReference>
<dbReference type="SUPFAM" id="SSF52172">
    <property type="entry name" value="CheY-like"/>
    <property type="match status" value="1"/>
</dbReference>
<dbReference type="InterPro" id="IPR036388">
    <property type="entry name" value="WH-like_DNA-bd_sf"/>
</dbReference>
<dbReference type="InterPro" id="IPR001867">
    <property type="entry name" value="OmpR/PhoB-type_DNA-bd"/>
</dbReference>
<dbReference type="Proteomes" id="UP000032702">
    <property type="component" value="Unassembled WGS sequence"/>
</dbReference>
<accession>Q09D88</accession>
<feature type="modified residue" description="4-aspartylphosphate" evidence="6">
    <location>
        <position position="165"/>
    </location>
</feature>
<sequence>MGCLEDIQPHLDVAGDVLDGALDRIHHLADGAQGRLCNSGAGGRDRRTERAAAAINGAHGQVLPSVKEDEFDFIILQGRQKLLRVGFFTHRGGRRVRRPASGSLTKCWVRGRTMGERILLIEDDPQLGAQIADFLGRAGFEPVWWKEGRALHPGEAEAYGLIILDLMLPGTYGMDILRGLREGSEVPVLVLSARNDTSDKVRALRLGADDYMTKPFWPEELVERVRARLRRPVMQRQEQVELGALRVDLQAREVLVHGKPVELTRVEFNLLAALARRPGAAVTRQWLVDNVLDPEREGTERTLDVHVSRLRRKLGPGKHIETVWGIGYRLGGGGGDA</sequence>
<keyword evidence="2" id="KW-0902">Two-component regulatory system</keyword>
<evidence type="ECO:0000259" key="8">
    <source>
        <dbReference type="PROSITE" id="PS50110"/>
    </source>
</evidence>
<dbReference type="Gene3D" id="6.10.250.690">
    <property type="match status" value="1"/>
</dbReference>
<evidence type="ECO:0000313" key="11">
    <source>
        <dbReference type="Proteomes" id="UP000032702"/>
    </source>
</evidence>
<feature type="DNA-binding region" description="OmpR/PhoB-type" evidence="7">
    <location>
        <begin position="237"/>
        <end position="332"/>
    </location>
</feature>
<dbReference type="GO" id="GO:0006355">
    <property type="term" value="P:regulation of DNA-templated transcription"/>
    <property type="evidence" value="ECO:0007669"/>
    <property type="project" value="InterPro"/>
</dbReference>
<dbReference type="CDD" id="cd00383">
    <property type="entry name" value="trans_reg_C"/>
    <property type="match status" value="1"/>
</dbReference>
<proteinExistence type="predicted"/>
<evidence type="ECO:0000256" key="2">
    <source>
        <dbReference type="ARBA" id="ARBA00023012"/>
    </source>
</evidence>
<evidence type="ECO:0000256" key="3">
    <source>
        <dbReference type="ARBA" id="ARBA00023015"/>
    </source>
</evidence>
<gene>
    <name evidence="10" type="ORF">STIAU_2993</name>
</gene>
<feature type="domain" description="OmpR/PhoB-type" evidence="9">
    <location>
        <begin position="237"/>
        <end position="332"/>
    </location>
</feature>
<dbReference type="EMBL" id="AAMD01000004">
    <property type="protein sequence ID" value="EAU69675.1"/>
    <property type="molecule type" value="Genomic_DNA"/>
</dbReference>
<dbReference type="CDD" id="cd17574">
    <property type="entry name" value="REC_OmpR"/>
    <property type="match status" value="1"/>
</dbReference>
<feature type="domain" description="Response regulatory" evidence="8">
    <location>
        <begin position="117"/>
        <end position="229"/>
    </location>
</feature>
<dbReference type="Gene3D" id="3.40.50.2300">
    <property type="match status" value="1"/>
</dbReference>
<dbReference type="PROSITE" id="PS50110">
    <property type="entry name" value="RESPONSE_REGULATORY"/>
    <property type="match status" value="1"/>
</dbReference>
<keyword evidence="3" id="KW-0805">Transcription regulation</keyword>
<dbReference type="Pfam" id="PF00072">
    <property type="entry name" value="Response_reg"/>
    <property type="match status" value="1"/>
</dbReference>
<dbReference type="GO" id="GO:0005829">
    <property type="term" value="C:cytosol"/>
    <property type="evidence" value="ECO:0007669"/>
    <property type="project" value="TreeGrafter"/>
</dbReference>
<reference evidence="10 11" key="1">
    <citation type="submission" date="2006-04" db="EMBL/GenBank/DDBJ databases">
        <authorList>
            <person name="Nierman W.C."/>
        </authorList>
    </citation>
    <scope>NUCLEOTIDE SEQUENCE [LARGE SCALE GENOMIC DNA]</scope>
    <source>
        <strain evidence="10 11">DW4/3-1</strain>
    </source>
</reference>
<dbReference type="AlphaFoldDB" id="Q09D88"/>
<evidence type="ECO:0000256" key="1">
    <source>
        <dbReference type="ARBA" id="ARBA00022553"/>
    </source>
</evidence>
<dbReference type="Gene3D" id="1.10.10.10">
    <property type="entry name" value="Winged helix-like DNA-binding domain superfamily/Winged helix DNA-binding domain"/>
    <property type="match status" value="1"/>
</dbReference>
<evidence type="ECO:0000256" key="4">
    <source>
        <dbReference type="ARBA" id="ARBA00023125"/>
    </source>
</evidence>
<dbReference type="PANTHER" id="PTHR48111">
    <property type="entry name" value="REGULATOR OF RPOS"/>
    <property type="match status" value="1"/>
</dbReference>
<evidence type="ECO:0000256" key="5">
    <source>
        <dbReference type="ARBA" id="ARBA00023163"/>
    </source>
</evidence>
<keyword evidence="5" id="KW-0804">Transcription</keyword>